<name>A0A3M2S2Z1_9HYPO</name>
<protein>
    <submittedName>
        <fullName evidence="1">Uncharacterized protein</fullName>
    </submittedName>
</protein>
<proteinExistence type="predicted"/>
<evidence type="ECO:0000313" key="2">
    <source>
        <dbReference type="Proteomes" id="UP000277212"/>
    </source>
</evidence>
<organism evidence="1 2">
    <name type="scientific">Fusarium kuroshium</name>
    <dbReference type="NCBI Taxonomy" id="2010991"/>
    <lineage>
        <taxon>Eukaryota</taxon>
        <taxon>Fungi</taxon>
        <taxon>Dikarya</taxon>
        <taxon>Ascomycota</taxon>
        <taxon>Pezizomycotina</taxon>
        <taxon>Sordariomycetes</taxon>
        <taxon>Hypocreomycetidae</taxon>
        <taxon>Hypocreales</taxon>
        <taxon>Nectriaceae</taxon>
        <taxon>Fusarium</taxon>
        <taxon>Fusarium solani species complex</taxon>
    </lineage>
</organism>
<comment type="caution">
    <text evidence="1">The sequence shown here is derived from an EMBL/GenBank/DDBJ whole genome shotgun (WGS) entry which is preliminary data.</text>
</comment>
<sequence length="216" mass="24498">MSSTKLFDGHQHRTIPGPYNCTVMAYPSVGGIVVGQFTGVELEWLGIPRSSPESYSRIPTDEESLKDEDAFALRLLQLGAQWWSSLKFKGQHPDASYPYGYHYPPDLHLGYPSASSSEGNKHPVLLLKTFAGDYIRLPEYDPPEKPNDWSRLAACGTMEERCAVLRDFGATEWDDMKKCPDIPQSLREGMAEGKKYEELLRRIGDVEYLDKWMMSL</sequence>
<keyword evidence="2" id="KW-1185">Reference proteome</keyword>
<reference evidence="1 2" key="1">
    <citation type="submission" date="2017-06" db="EMBL/GenBank/DDBJ databases">
        <title>Comparative genomic analysis of Ambrosia Fusariam Clade fungi.</title>
        <authorList>
            <person name="Stajich J.E."/>
            <person name="Carrillo J."/>
            <person name="Kijimoto T."/>
            <person name="Eskalen A."/>
            <person name="O'Donnell K."/>
            <person name="Kasson M."/>
        </authorList>
    </citation>
    <scope>NUCLEOTIDE SEQUENCE [LARGE SCALE GENOMIC DNA]</scope>
    <source>
        <strain evidence="1">UCR3666</strain>
    </source>
</reference>
<gene>
    <name evidence="1" type="ORF">CDV36_008731</name>
</gene>
<dbReference type="OrthoDB" id="4487429at2759"/>
<dbReference type="AlphaFoldDB" id="A0A3M2S2Z1"/>
<dbReference type="Proteomes" id="UP000277212">
    <property type="component" value="Unassembled WGS sequence"/>
</dbReference>
<accession>A0A3M2S2Z1</accession>
<evidence type="ECO:0000313" key="1">
    <source>
        <dbReference type="EMBL" id="RMJ11615.1"/>
    </source>
</evidence>
<dbReference type="EMBL" id="NKUJ01000161">
    <property type="protein sequence ID" value="RMJ11615.1"/>
    <property type="molecule type" value="Genomic_DNA"/>
</dbReference>